<dbReference type="FunCoup" id="A0A5C7EIC8">
    <property type="interactions" value="44"/>
</dbReference>
<evidence type="ECO:0000259" key="13">
    <source>
        <dbReference type="SMART" id="SM00644"/>
    </source>
</evidence>
<dbReference type="InterPro" id="IPR002502">
    <property type="entry name" value="Amidase_domain"/>
</dbReference>
<accession>A0A5C7EIC8</accession>
<evidence type="ECO:0000256" key="7">
    <source>
        <dbReference type="ARBA" id="ARBA00022723"/>
    </source>
</evidence>
<keyword evidence="6" id="KW-0963">Cytoplasm</keyword>
<dbReference type="Pfam" id="PF01510">
    <property type="entry name" value="Amidase_2"/>
    <property type="match status" value="1"/>
</dbReference>
<evidence type="ECO:0000256" key="10">
    <source>
        <dbReference type="ARBA" id="ARBA00023316"/>
    </source>
</evidence>
<dbReference type="SUPFAM" id="SSF55846">
    <property type="entry name" value="N-acetylmuramoyl-L-alanine amidase-like"/>
    <property type="match status" value="1"/>
</dbReference>
<dbReference type="GO" id="GO:0005737">
    <property type="term" value="C:cytoplasm"/>
    <property type="evidence" value="ECO:0007669"/>
    <property type="project" value="UniProtKB-SubCell"/>
</dbReference>
<dbReference type="RefSeq" id="WP_147799561.1">
    <property type="nucleotide sequence ID" value="NZ_VPFL01000008.1"/>
</dbReference>
<dbReference type="PANTHER" id="PTHR30417">
    <property type="entry name" value="N-ACETYLMURAMOYL-L-ALANINE AMIDASE AMID"/>
    <property type="match status" value="1"/>
</dbReference>
<dbReference type="AlphaFoldDB" id="A0A5C7EIC8"/>
<dbReference type="SMART" id="SM00644">
    <property type="entry name" value="Ami_2"/>
    <property type="match status" value="1"/>
</dbReference>
<evidence type="ECO:0000256" key="4">
    <source>
        <dbReference type="ARBA" id="ARBA00007553"/>
    </source>
</evidence>
<dbReference type="GO" id="GO:0071555">
    <property type="term" value="P:cell wall organization"/>
    <property type="evidence" value="ECO:0007669"/>
    <property type="project" value="UniProtKB-KW"/>
</dbReference>
<evidence type="ECO:0000256" key="5">
    <source>
        <dbReference type="ARBA" id="ARBA00011901"/>
    </source>
</evidence>
<dbReference type="InterPro" id="IPR036505">
    <property type="entry name" value="Amidase/PGRP_sf"/>
</dbReference>
<evidence type="ECO:0000256" key="6">
    <source>
        <dbReference type="ARBA" id="ARBA00022490"/>
    </source>
</evidence>
<dbReference type="Proteomes" id="UP000321201">
    <property type="component" value="Unassembled WGS sequence"/>
</dbReference>
<dbReference type="EMBL" id="VPFL01000008">
    <property type="protein sequence ID" value="TXF12068.1"/>
    <property type="molecule type" value="Genomic_DNA"/>
</dbReference>
<evidence type="ECO:0000256" key="9">
    <source>
        <dbReference type="ARBA" id="ARBA00022833"/>
    </source>
</evidence>
<dbReference type="GO" id="GO:0009254">
    <property type="term" value="P:peptidoglycan turnover"/>
    <property type="evidence" value="ECO:0007669"/>
    <property type="project" value="TreeGrafter"/>
</dbReference>
<keyword evidence="15" id="KW-1185">Reference proteome</keyword>
<evidence type="ECO:0000256" key="12">
    <source>
        <dbReference type="ARBA" id="ARBA00042615"/>
    </source>
</evidence>
<comment type="cofactor">
    <cofactor evidence="2">
        <name>Zn(2+)</name>
        <dbReference type="ChEBI" id="CHEBI:29105"/>
    </cofactor>
</comment>
<keyword evidence="9" id="KW-0862">Zinc</keyword>
<organism evidence="14 15">
    <name type="scientific">Pelomicrobium methylotrophicum</name>
    <dbReference type="NCBI Taxonomy" id="2602750"/>
    <lineage>
        <taxon>Bacteria</taxon>
        <taxon>Pseudomonadati</taxon>
        <taxon>Pseudomonadota</taxon>
        <taxon>Hydrogenophilia</taxon>
        <taxon>Hydrogenophilia incertae sedis</taxon>
        <taxon>Pelomicrobium</taxon>
    </lineage>
</organism>
<dbReference type="PANTHER" id="PTHR30417:SF4">
    <property type="entry name" value="1,6-ANHYDRO-N-ACETYLMURAMYL-L-ALANINE AMIDASE AMPD"/>
    <property type="match status" value="1"/>
</dbReference>
<proteinExistence type="inferred from homology"/>
<dbReference type="GO" id="GO:0008745">
    <property type="term" value="F:N-acetylmuramoyl-L-alanine amidase activity"/>
    <property type="evidence" value="ECO:0007669"/>
    <property type="project" value="UniProtKB-EC"/>
</dbReference>
<keyword evidence="10" id="KW-0961">Cell wall biogenesis/degradation</keyword>
<evidence type="ECO:0000256" key="8">
    <source>
        <dbReference type="ARBA" id="ARBA00022801"/>
    </source>
</evidence>
<dbReference type="CDD" id="cd06583">
    <property type="entry name" value="PGRP"/>
    <property type="match status" value="1"/>
</dbReference>
<gene>
    <name evidence="14" type="primary">ampD</name>
    <name evidence="14" type="ORF">FR698_07405</name>
</gene>
<comment type="similarity">
    <text evidence="4">Belongs to the N-acetylmuramoyl-L-alanine amidase 2 family.</text>
</comment>
<evidence type="ECO:0000256" key="1">
    <source>
        <dbReference type="ARBA" id="ARBA00001561"/>
    </source>
</evidence>
<dbReference type="OrthoDB" id="9794842at2"/>
<comment type="subcellular location">
    <subcellularLocation>
        <location evidence="3">Cytoplasm</location>
    </subcellularLocation>
</comment>
<reference evidence="14 15" key="1">
    <citation type="submission" date="2019-08" db="EMBL/GenBank/DDBJ databases">
        <title>Pelomicrobium methylotrophicum gen. nov., sp. nov. a moderately thermophilic, facultatively anaerobic, lithoautotrophic and methylotrophic bacterium isolated from a terrestrial mud volcano.</title>
        <authorList>
            <person name="Slobodkina G.B."/>
            <person name="Merkel A.Y."/>
            <person name="Slobodkin A.I."/>
        </authorList>
    </citation>
    <scope>NUCLEOTIDE SEQUENCE [LARGE SCALE GENOMIC DNA]</scope>
    <source>
        <strain evidence="14 15">SM250</strain>
    </source>
</reference>
<keyword evidence="7" id="KW-0479">Metal-binding</keyword>
<feature type="domain" description="N-acetylmuramoyl-L-alanine amidase" evidence="13">
    <location>
        <begin position="17"/>
        <end position="165"/>
    </location>
</feature>
<comment type="caution">
    <text evidence="14">The sequence shown here is derived from an EMBL/GenBank/DDBJ whole genome shotgun (WGS) entry which is preliminary data.</text>
</comment>
<dbReference type="Gene3D" id="3.40.80.10">
    <property type="entry name" value="Peptidoglycan recognition protein-like"/>
    <property type="match status" value="1"/>
</dbReference>
<protein>
    <recommendedName>
        <fullName evidence="11">1,6-anhydro-N-acetylmuramyl-L-alanine amidase AmpD</fullName>
        <ecNumber evidence="5">3.5.1.28</ecNumber>
    </recommendedName>
    <alternativeName>
        <fullName evidence="12">N-acetylmuramoyl-L-alanine amidase</fullName>
    </alternativeName>
</protein>
<dbReference type="InterPro" id="IPR051206">
    <property type="entry name" value="NAMLAA_amidase_2"/>
</dbReference>
<dbReference type="NCBIfam" id="NF008758">
    <property type="entry name" value="PRK11789.1"/>
    <property type="match status" value="1"/>
</dbReference>
<keyword evidence="8 14" id="KW-0378">Hydrolase</keyword>
<evidence type="ECO:0000256" key="3">
    <source>
        <dbReference type="ARBA" id="ARBA00004496"/>
    </source>
</evidence>
<dbReference type="EC" id="3.5.1.28" evidence="5"/>
<evidence type="ECO:0000313" key="14">
    <source>
        <dbReference type="EMBL" id="TXF12068.1"/>
    </source>
</evidence>
<sequence length="186" mass="20259">MRIDEAGLAEGVAYIASPNCDERPAGTAIRLLVIHAISLPPGEFGGPGIIELFTNRLDPGAHPYYRGLAGLKVSAHFLLRRDGSAIQFVPCSKRAWHAGVSSWRGLGRCNDFSIGIELEGCDWLPFEDAQYRALDRLTRALRSTYPIEDIVGHCDIAPGRKTDPGPCFDWSRYTAARGCCTRLAGG</sequence>
<dbReference type="GO" id="GO:0046872">
    <property type="term" value="F:metal ion binding"/>
    <property type="evidence" value="ECO:0007669"/>
    <property type="project" value="UniProtKB-KW"/>
</dbReference>
<evidence type="ECO:0000256" key="2">
    <source>
        <dbReference type="ARBA" id="ARBA00001947"/>
    </source>
</evidence>
<dbReference type="InParanoid" id="A0A5C7EIC8"/>
<comment type="catalytic activity">
    <reaction evidence="1">
        <text>Hydrolyzes the link between N-acetylmuramoyl residues and L-amino acid residues in certain cell-wall glycopeptides.</text>
        <dbReference type="EC" id="3.5.1.28"/>
    </reaction>
</comment>
<name>A0A5C7EIC8_9PROT</name>
<evidence type="ECO:0000313" key="15">
    <source>
        <dbReference type="Proteomes" id="UP000321201"/>
    </source>
</evidence>
<dbReference type="GO" id="GO:0009253">
    <property type="term" value="P:peptidoglycan catabolic process"/>
    <property type="evidence" value="ECO:0007669"/>
    <property type="project" value="InterPro"/>
</dbReference>
<evidence type="ECO:0000256" key="11">
    <source>
        <dbReference type="ARBA" id="ARBA00039257"/>
    </source>
</evidence>